<evidence type="ECO:0000313" key="9">
    <source>
        <dbReference type="Proteomes" id="UP000030993"/>
    </source>
</evidence>
<organism evidence="8 9">
    <name type="scientific">Anaerovibrio lipolyticus</name>
    <dbReference type="NCBI Taxonomy" id="82374"/>
    <lineage>
        <taxon>Bacteria</taxon>
        <taxon>Bacillati</taxon>
        <taxon>Bacillota</taxon>
        <taxon>Negativicutes</taxon>
        <taxon>Selenomonadales</taxon>
        <taxon>Selenomonadaceae</taxon>
        <taxon>Anaerovibrio</taxon>
    </lineage>
</organism>
<keyword evidence="5" id="KW-0694">RNA-binding</keyword>
<dbReference type="Proteomes" id="UP000030993">
    <property type="component" value="Unassembled WGS sequence"/>
</dbReference>
<dbReference type="PROSITE" id="PS50889">
    <property type="entry name" value="S4"/>
    <property type="match status" value="1"/>
</dbReference>
<dbReference type="STRING" id="82374.NZ47_09730"/>
<comment type="function">
    <text evidence="6">Responsible for synthesis of pseudouridine from uracil.</text>
</comment>
<dbReference type="PROSITE" id="PS01129">
    <property type="entry name" value="PSI_RLU"/>
    <property type="match status" value="1"/>
</dbReference>
<comment type="catalytic activity">
    <reaction evidence="1 6">
        <text>a uridine in RNA = a pseudouridine in RNA</text>
        <dbReference type="Rhea" id="RHEA:48348"/>
        <dbReference type="Rhea" id="RHEA-COMP:12068"/>
        <dbReference type="Rhea" id="RHEA-COMP:12069"/>
        <dbReference type="ChEBI" id="CHEBI:65314"/>
        <dbReference type="ChEBI" id="CHEBI:65315"/>
    </reaction>
</comment>
<dbReference type="NCBIfam" id="TIGR00005">
    <property type="entry name" value="rluA_subfam"/>
    <property type="match status" value="1"/>
</dbReference>
<evidence type="ECO:0000256" key="4">
    <source>
        <dbReference type="PIRSR" id="PIRSR606225-1"/>
    </source>
</evidence>
<dbReference type="EMBL" id="JSCE01000186">
    <property type="protein sequence ID" value="KHM51563.1"/>
    <property type="molecule type" value="Genomic_DNA"/>
</dbReference>
<dbReference type="EC" id="5.4.99.-" evidence="6"/>
<sequence>MKKNQNSLKKYIVADKYGDMAVEDYLKSVMKVSSRNRQRLFRSKNVFVNGRSVHSKQRIKGGDMVAIRLFADDTFGVKPQIGPVDVLYEDDAVIVLNKPANMLVHPTGQTDSFTLANFLAGYFQDKGQTITIRPLHRLDRDTTGCVLFAKKPEYQTKLEAQLKANTMHRIYNAIVTGKGILEEYPDGRIEKNIGKVPGMSNRRRADDKGQPAVTHFKLVEEIGPNTLLELWLETGRTHQIRVHMDFAGHPVLGDKMYGTPSRLINRQALHAAAIQFKHPVTGENVEVTAPMPMDMQECIEKLTAFWD</sequence>
<dbReference type="InterPro" id="IPR006225">
    <property type="entry name" value="PsdUridine_synth_RluC/D"/>
</dbReference>
<keyword evidence="3 6" id="KW-0413">Isomerase</keyword>
<comment type="caution">
    <text evidence="8">The sequence shown here is derived from an EMBL/GenBank/DDBJ whole genome shotgun (WGS) entry which is preliminary data.</text>
</comment>
<proteinExistence type="inferred from homology"/>
<dbReference type="PANTHER" id="PTHR21600">
    <property type="entry name" value="MITOCHONDRIAL RNA PSEUDOURIDINE SYNTHASE"/>
    <property type="match status" value="1"/>
</dbReference>
<evidence type="ECO:0000256" key="6">
    <source>
        <dbReference type="RuleBase" id="RU362028"/>
    </source>
</evidence>
<dbReference type="GO" id="GO:0000455">
    <property type="term" value="P:enzyme-directed rRNA pseudouridine synthesis"/>
    <property type="evidence" value="ECO:0007669"/>
    <property type="project" value="TreeGrafter"/>
</dbReference>
<evidence type="ECO:0000259" key="7">
    <source>
        <dbReference type="Pfam" id="PF00849"/>
    </source>
</evidence>
<dbReference type="GO" id="GO:0009982">
    <property type="term" value="F:pseudouridine synthase activity"/>
    <property type="evidence" value="ECO:0007669"/>
    <property type="project" value="InterPro"/>
</dbReference>
<name>A0A0B2JXX5_9FIRM</name>
<dbReference type="Gene3D" id="3.30.2350.10">
    <property type="entry name" value="Pseudouridine synthase"/>
    <property type="match status" value="1"/>
</dbReference>
<dbReference type="CDD" id="cd02869">
    <property type="entry name" value="PseudoU_synth_RluA_like"/>
    <property type="match status" value="1"/>
</dbReference>
<dbReference type="PANTHER" id="PTHR21600:SF44">
    <property type="entry name" value="RIBOSOMAL LARGE SUBUNIT PSEUDOURIDINE SYNTHASE D"/>
    <property type="match status" value="1"/>
</dbReference>
<comment type="similarity">
    <text evidence="2 6">Belongs to the pseudouridine synthase RluA family.</text>
</comment>
<dbReference type="RefSeq" id="WP_039209898.1">
    <property type="nucleotide sequence ID" value="NZ_JSCE01000186.1"/>
</dbReference>
<evidence type="ECO:0000313" key="8">
    <source>
        <dbReference type="EMBL" id="KHM51563.1"/>
    </source>
</evidence>
<evidence type="ECO:0000256" key="2">
    <source>
        <dbReference type="ARBA" id="ARBA00010876"/>
    </source>
</evidence>
<evidence type="ECO:0000256" key="5">
    <source>
        <dbReference type="PROSITE-ProRule" id="PRU00182"/>
    </source>
</evidence>
<dbReference type="InterPro" id="IPR050188">
    <property type="entry name" value="RluA_PseudoU_synthase"/>
</dbReference>
<dbReference type="CDD" id="cd00165">
    <property type="entry name" value="S4"/>
    <property type="match status" value="1"/>
</dbReference>
<dbReference type="Pfam" id="PF00849">
    <property type="entry name" value="PseudoU_synth_2"/>
    <property type="match status" value="1"/>
</dbReference>
<dbReference type="SUPFAM" id="SSF55120">
    <property type="entry name" value="Pseudouridine synthase"/>
    <property type="match status" value="1"/>
</dbReference>
<feature type="domain" description="Pseudouridine synthase RsuA/RluA-like" evidence="7">
    <location>
        <begin position="93"/>
        <end position="244"/>
    </location>
</feature>
<dbReference type="AlphaFoldDB" id="A0A0B2JXX5"/>
<dbReference type="GO" id="GO:0140098">
    <property type="term" value="F:catalytic activity, acting on RNA"/>
    <property type="evidence" value="ECO:0007669"/>
    <property type="project" value="UniProtKB-ARBA"/>
</dbReference>
<keyword evidence="9" id="KW-1185">Reference proteome</keyword>
<evidence type="ECO:0000256" key="3">
    <source>
        <dbReference type="ARBA" id="ARBA00023235"/>
    </source>
</evidence>
<dbReference type="eggNOG" id="COG0564">
    <property type="taxonomic scope" value="Bacteria"/>
</dbReference>
<dbReference type="GO" id="GO:0003723">
    <property type="term" value="F:RNA binding"/>
    <property type="evidence" value="ECO:0007669"/>
    <property type="project" value="UniProtKB-KW"/>
</dbReference>
<gene>
    <name evidence="8" type="ORF">NZ47_09730</name>
</gene>
<reference evidence="8 9" key="1">
    <citation type="journal article" date="2013" name="PLoS ONE">
        <title>Identification and characterization of three novel lipases belonging to families II and V from Anaerovibrio lipolyticus 5ST.</title>
        <authorList>
            <person name="Prive F."/>
            <person name="Kaderbhai N.N."/>
            <person name="Girdwood S."/>
            <person name="Worgan H.J."/>
            <person name="Pinloche E."/>
            <person name="Scollan N.D."/>
            <person name="Huws S.A."/>
            <person name="Newbold C.J."/>
        </authorList>
    </citation>
    <scope>NUCLEOTIDE SEQUENCE [LARGE SCALE GENOMIC DNA]</scope>
    <source>
        <strain evidence="8 9">5S</strain>
    </source>
</reference>
<dbReference type="InterPro" id="IPR020103">
    <property type="entry name" value="PsdUridine_synth_cat_dom_sf"/>
</dbReference>
<evidence type="ECO:0000256" key="1">
    <source>
        <dbReference type="ARBA" id="ARBA00000073"/>
    </source>
</evidence>
<dbReference type="InterPro" id="IPR006224">
    <property type="entry name" value="PsdUridine_synth_RluA-like_CS"/>
</dbReference>
<dbReference type="InterPro" id="IPR006145">
    <property type="entry name" value="PsdUridine_synth_RsuA/RluA"/>
</dbReference>
<accession>A0A0B2JXX5</accession>
<protein>
    <recommendedName>
        <fullName evidence="6">Pseudouridine synthase</fullName>
        <ecNumber evidence="6">5.4.99.-</ecNumber>
    </recommendedName>
</protein>
<feature type="active site" evidence="4">
    <location>
        <position position="139"/>
    </location>
</feature>